<dbReference type="FunFam" id="3.40.430.10:FF:000001">
    <property type="entry name" value="Dihydrofolate reductase"/>
    <property type="match status" value="1"/>
</dbReference>
<evidence type="ECO:0000256" key="7">
    <source>
        <dbReference type="ARBA" id="ARBA00025067"/>
    </source>
</evidence>
<evidence type="ECO:0000256" key="8">
    <source>
        <dbReference type="PIRNR" id="PIRNR000194"/>
    </source>
</evidence>
<dbReference type="SUPFAM" id="SSF53597">
    <property type="entry name" value="Dihydrofolate reductase-like"/>
    <property type="match status" value="1"/>
</dbReference>
<evidence type="ECO:0000256" key="5">
    <source>
        <dbReference type="ARBA" id="ARBA00022857"/>
    </source>
</evidence>
<dbReference type="Pfam" id="PF00186">
    <property type="entry name" value="DHFR_1"/>
    <property type="match status" value="1"/>
</dbReference>
<dbReference type="InterPro" id="IPR024072">
    <property type="entry name" value="DHFR-like_dom_sf"/>
</dbReference>
<dbReference type="PIRSF" id="PIRSF000194">
    <property type="entry name" value="DHFR"/>
    <property type="match status" value="1"/>
</dbReference>
<dbReference type="GO" id="GO:0006730">
    <property type="term" value="P:one-carbon metabolic process"/>
    <property type="evidence" value="ECO:0007669"/>
    <property type="project" value="UniProtKB-KW"/>
</dbReference>
<dbReference type="GO" id="GO:0046655">
    <property type="term" value="P:folic acid metabolic process"/>
    <property type="evidence" value="ECO:0007669"/>
    <property type="project" value="TreeGrafter"/>
</dbReference>
<name>A0A1G2G1B3_9BACT</name>
<feature type="domain" description="DHFR" evidence="10">
    <location>
        <begin position="2"/>
        <end position="161"/>
    </location>
</feature>
<dbReference type="AlphaFoldDB" id="A0A1G2G1B3"/>
<comment type="pathway">
    <text evidence="1 8">Cofactor biosynthesis; tetrahydrofolate biosynthesis; 5,6,7,8-tetrahydrofolate from 7,8-dihydrofolate: step 1/1.</text>
</comment>
<dbReference type="PANTHER" id="PTHR48069">
    <property type="entry name" value="DIHYDROFOLATE REDUCTASE"/>
    <property type="match status" value="1"/>
</dbReference>
<dbReference type="PRINTS" id="PR00070">
    <property type="entry name" value="DHFR"/>
</dbReference>
<keyword evidence="4 8" id="KW-0554">One-carbon metabolism</keyword>
<dbReference type="InterPro" id="IPR017925">
    <property type="entry name" value="DHFR_CS"/>
</dbReference>
<dbReference type="EMBL" id="MHNI01000004">
    <property type="protein sequence ID" value="OGZ43650.1"/>
    <property type="molecule type" value="Genomic_DNA"/>
</dbReference>
<keyword evidence="5 8" id="KW-0521">NADP</keyword>
<accession>A0A1G2G1B3</accession>
<gene>
    <name evidence="11" type="ORF">A2W41_04880</name>
</gene>
<dbReference type="PANTHER" id="PTHR48069:SF3">
    <property type="entry name" value="DIHYDROFOLATE REDUCTASE"/>
    <property type="match status" value="1"/>
</dbReference>
<dbReference type="PROSITE" id="PS00075">
    <property type="entry name" value="DHFR_1"/>
    <property type="match status" value="1"/>
</dbReference>
<evidence type="ECO:0000256" key="9">
    <source>
        <dbReference type="RuleBase" id="RU004474"/>
    </source>
</evidence>
<organism evidence="11 12">
    <name type="scientific">Candidatus Ryanbacteria bacterium RIFCSPHIGHO2_01_45_13</name>
    <dbReference type="NCBI Taxonomy" id="1802112"/>
    <lineage>
        <taxon>Bacteria</taxon>
        <taxon>Candidatus Ryaniibacteriota</taxon>
    </lineage>
</organism>
<evidence type="ECO:0000256" key="6">
    <source>
        <dbReference type="ARBA" id="ARBA00023002"/>
    </source>
</evidence>
<evidence type="ECO:0000256" key="2">
    <source>
        <dbReference type="ARBA" id="ARBA00009539"/>
    </source>
</evidence>
<dbReference type="InterPro" id="IPR001796">
    <property type="entry name" value="DHFR_dom"/>
</dbReference>
<evidence type="ECO:0000313" key="11">
    <source>
        <dbReference type="EMBL" id="OGZ43650.1"/>
    </source>
</evidence>
<dbReference type="GO" id="GO:0046452">
    <property type="term" value="P:dihydrofolate metabolic process"/>
    <property type="evidence" value="ECO:0007669"/>
    <property type="project" value="TreeGrafter"/>
</dbReference>
<dbReference type="CDD" id="cd00209">
    <property type="entry name" value="DHFR"/>
    <property type="match status" value="1"/>
</dbReference>
<evidence type="ECO:0000256" key="4">
    <source>
        <dbReference type="ARBA" id="ARBA00022563"/>
    </source>
</evidence>
<keyword evidence="6 8" id="KW-0560">Oxidoreductase</keyword>
<dbReference type="UniPathway" id="UPA00077">
    <property type="reaction ID" value="UER00158"/>
</dbReference>
<dbReference type="Proteomes" id="UP000176700">
    <property type="component" value="Unassembled WGS sequence"/>
</dbReference>
<comment type="caution">
    <text evidence="11">The sequence shown here is derived from an EMBL/GenBank/DDBJ whole genome shotgun (WGS) entry which is preliminary data.</text>
</comment>
<protein>
    <recommendedName>
        <fullName evidence="3 8">Dihydrofolate reductase</fullName>
        <ecNumber evidence="3 8">1.5.1.3</ecNumber>
    </recommendedName>
</protein>
<evidence type="ECO:0000313" key="12">
    <source>
        <dbReference type="Proteomes" id="UP000176700"/>
    </source>
</evidence>
<dbReference type="GO" id="GO:0005829">
    <property type="term" value="C:cytosol"/>
    <property type="evidence" value="ECO:0007669"/>
    <property type="project" value="TreeGrafter"/>
</dbReference>
<comment type="similarity">
    <text evidence="2 8 9">Belongs to the dihydrofolate reductase family.</text>
</comment>
<comment type="function">
    <text evidence="7 8">Key enzyme in folate metabolism. Catalyzes an essential reaction for de novo glycine and purine synthesis, and for DNA precursor synthesis.</text>
</comment>
<dbReference type="GO" id="GO:0004146">
    <property type="term" value="F:dihydrofolate reductase activity"/>
    <property type="evidence" value="ECO:0007669"/>
    <property type="project" value="UniProtKB-EC"/>
</dbReference>
<evidence type="ECO:0000256" key="1">
    <source>
        <dbReference type="ARBA" id="ARBA00004903"/>
    </source>
</evidence>
<comment type="catalytic activity">
    <reaction evidence="8">
        <text>(6S)-5,6,7,8-tetrahydrofolate + NADP(+) = 7,8-dihydrofolate + NADPH + H(+)</text>
        <dbReference type="Rhea" id="RHEA:15009"/>
        <dbReference type="ChEBI" id="CHEBI:15378"/>
        <dbReference type="ChEBI" id="CHEBI:57451"/>
        <dbReference type="ChEBI" id="CHEBI:57453"/>
        <dbReference type="ChEBI" id="CHEBI:57783"/>
        <dbReference type="ChEBI" id="CHEBI:58349"/>
        <dbReference type="EC" id="1.5.1.3"/>
    </reaction>
</comment>
<evidence type="ECO:0000259" key="10">
    <source>
        <dbReference type="PROSITE" id="PS51330"/>
    </source>
</evidence>
<dbReference type="GO" id="GO:0046654">
    <property type="term" value="P:tetrahydrofolate biosynthetic process"/>
    <property type="evidence" value="ECO:0007669"/>
    <property type="project" value="UniProtKB-UniPathway"/>
</dbReference>
<dbReference type="InterPro" id="IPR012259">
    <property type="entry name" value="DHFR"/>
</dbReference>
<proteinExistence type="inferred from homology"/>
<evidence type="ECO:0000256" key="3">
    <source>
        <dbReference type="ARBA" id="ARBA00012856"/>
    </source>
</evidence>
<reference evidence="11 12" key="1">
    <citation type="journal article" date="2016" name="Nat. Commun.">
        <title>Thousands of microbial genomes shed light on interconnected biogeochemical processes in an aquifer system.</title>
        <authorList>
            <person name="Anantharaman K."/>
            <person name="Brown C.T."/>
            <person name="Hug L.A."/>
            <person name="Sharon I."/>
            <person name="Castelle C.J."/>
            <person name="Probst A.J."/>
            <person name="Thomas B.C."/>
            <person name="Singh A."/>
            <person name="Wilkins M.J."/>
            <person name="Karaoz U."/>
            <person name="Brodie E.L."/>
            <person name="Williams K.H."/>
            <person name="Hubbard S.S."/>
            <person name="Banfield J.F."/>
        </authorList>
    </citation>
    <scope>NUCLEOTIDE SEQUENCE [LARGE SCALE GENOMIC DNA]</scope>
</reference>
<sequence>MIVSLIVAIDRKNLIGKDNALPWHLPADLKRFKEITMDHPMIMGRKTHESIGKTLPGRKNIVITTNQNYRPAKDCAVAYSLEEALQKARPANEVFIIGGAAIFKQALPIADRLYVTKVDHEFKGDVYFPDINRAEWNEIKKEIRKKDINNPYNLTFLLYKRRTLGAKQQ</sequence>
<dbReference type="EC" id="1.5.1.3" evidence="3 8"/>
<dbReference type="PROSITE" id="PS51330">
    <property type="entry name" value="DHFR_2"/>
    <property type="match status" value="1"/>
</dbReference>
<dbReference type="GO" id="GO:0070401">
    <property type="term" value="F:NADP+ binding"/>
    <property type="evidence" value="ECO:0007669"/>
    <property type="project" value="UniProtKB-ARBA"/>
</dbReference>
<dbReference type="Gene3D" id="3.40.430.10">
    <property type="entry name" value="Dihydrofolate Reductase, subunit A"/>
    <property type="match status" value="1"/>
</dbReference>